<accession>A9BCS5</accession>
<reference evidence="1 2" key="1">
    <citation type="journal article" date="2007" name="PLoS Genet.">
        <title>Patterns and implications of gene gain and loss in the evolution of Prochlorococcus.</title>
        <authorList>
            <person name="Kettler G.C."/>
            <person name="Martiny A.C."/>
            <person name="Huang K."/>
            <person name="Zucker J."/>
            <person name="Coleman M.L."/>
            <person name="Rodrigue S."/>
            <person name="Chen F."/>
            <person name="Lapidus A."/>
            <person name="Ferriera S."/>
            <person name="Johnson J."/>
            <person name="Steglich C."/>
            <person name="Church G.M."/>
            <person name="Richardson P."/>
            <person name="Chisholm S.W."/>
        </authorList>
    </citation>
    <scope>NUCLEOTIDE SEQUENCE [LARGE SCALE GENOMIC DNA]</scope>
    <source>
        <strain evidence="2">MIT 9211</strain>
    </source>
</reference>
<dbReference type="EMBL" id="CP000878">
    <property type="protein sequence ID" value="ABX09637.1"/>
    <property type="molecule type" value="Genomic_DNA"/>
</dbReference>
<organism evidence="1 2">
    <name type="scientific">Prochlorococcus marinus (strain MIT 9211)</name>
    <dbReference type="NCBI Taxonomy" id="93059"/>
    <lineage>
        <taxon>Bacteria</taxon>
        <taxon>Bacillati</taxon>
        <taxon>Cyanobacteriota</taxon>
        <taxon>Cyanophyceae</taxon>
        <taxon>Synechococcales</taxon>
        <taxon>Prochlorococcaceae</taxon>
        <taxon>Prochlorococcus</taxon>
    </lineage>
</organism>
<sequence>MPGIKGHDYLKLCAELASCMSISIAAASKKIEIVAARKGAKDSDSMKQVAEEMLKEAKDLSDNEESSIVSQLDNLLEALAEEENFLVED</sequence>
<dbReference type="Proteomes" id="UP000000788">
    <property type="component" value="Chromosome"/>
</dbReference>
<keyword evidence="2" id="KW-1185">Reference proteome</keyword>
<dbReference type="KEGG" id="pmj:P9211_17061"/>
<name>A9BCS5_PROM4</name>
<dbReference type="HOGENOM" id="CLU_189174_0_0_3"/>
<gene>
    <name evidence="1" type="ordered locus">P9211_17061</name>
</gene>
<evidence type="ECO:0000313" key="2">
    <source>
        <dbReference type="Proteomes" id="UP000000788"/>
    </source>
</evidence>
<evidence type="ECO:0000313" key="1">
    <source>
        <dbReference type="EMBL" id="ABX09637.1"/>
    </source>
</evidence>
<dbReference type="eggNOG" id="ENOG502ZDTZ">
    <property type="taxonomic scope" value="Bacteria"/>
</dbReference>
<dbReference type="AlphaFoldDB" id="A9BCS5"/>
<protein>
    <submittedName>
        <fullName evidence="1">Uncharacterized protein</fullName>
    </submittedName>
</protein>
<dbReference type="OrthoDB" id="542043at2"/>
<proteinExistence type="predicted"/>